<dbReference type="GO" id="GO:0050518">
    <property type="term" value="F:2-C-methyl-D-erythritol 4-phosphate cytidylyltransferase activity"/>
    <property type="evidence" value="ECO:0007669"/>
    <property type="project" value="UniProtKB-UniRule"/>
</dbReference>
<dbReference type="InterPro" id="IPR020555">
    <property type="entry name" value="MECDP_synthase_CS"/>
</dbReference>
<dbReference type="EC" id="2.7.7.60" evidence="10"/>
<feature type="binding site" evidence="10">
    <location>
        <position position="235"/>
    </location>
    <ligand>
        <name>a divalent metal cation</name>
        <dbReference type="ChEBI" id="CHEBI:60240"/>
    </ligand>
</feature>
<gene>
    <name evidence="10" type="primary">ispDF</name>
    <name evidence="12" type="ORF">SHALO_2152</name>
</gene>
<feature type="binding site" evidence="10">
    <location>
        <begin position="286"/>
        <end position="290"/>
    </location>
    <ligand>
        <name>4-CDP-2-C-methyl-D-erythritol 2-phosphate</name>
        <dbReference type="ChEBI" id="CHEBI:57919"/>
    </ligand>
</feature>
<comment type="pathway">
    <text evidence="10">Isoprenoid biosynthesis; isopentenyl diphosphate biosynthesis via DXP pathway; isopentenyl diphosphate from 1-deoxy-D-xylulose 5-phosphate: step 2/6.</text>
</comment>
<feature type="site" description="Positions MEP for the nucleophilic attack" evidence="10">
    <location>
        <position position="206"/>
    </location>
</feature>
<dbReference type="Pfam" id="PF01128">
    <property type="entry name" value="IspD"/>
    <property type="match status" value="1"/>
</dbReference>
<comment type="pathway">
    <text evidence="3 10">Isoprenoid biosynthesis; isopentenyl diphosphate biosynthesis via DXP pathway; isopentenyl diphosphate from 1-deoxy-D-xylulose 5-phosphate: step 4/6.</text>
</comment>
<feature type="site" description="Positions MEP for the nucleophilic attack" evidence="10">
    <location>
        <position position="154"/>
    </location>
</feature>
<dbReference type="Pfam" id="PF02542">
    <property type="entry name" value="YgbB"/>
    <property type="match status" value="1"/>
</dbReference>
<comment type="catalytic activity">
    <reaction evidence="10">
        <text>2-C-methyl-D-erythritol 4-phosphate + CTP + H(+) = 4-CDP-2-C-methyl-D-erythritol + diphosphate</text>
        <dbReference type="Rhea" id="RHEA:13429"/>
        <dbReference type="ChEBI" id="CHEBI:15378"/>
        <dbReference type="ChEBI" id="CHEBI:33019"/>
        <dbReference type="ChEBI" id="CHEBI:37563"/>
        <dbReference type="ChEBI" id="CHEBI:57823"/>
        <dbReference type="ChEBI" id="CHEBI:58262"/>
        <dbReference type="EC" id="2.7.7.60"/>
    </reaction>
</comment>
<dbReference type="STRING" id="1193502.SHALO_2152"/>
<feature type="site" description="Transition state stabilizer" evidence="10">
    <location>
        <position position="36"/>
    </location>
</feature>
<dbReference type="SUPFAM" id="SSF69765">
    <property type="entry name" value="IpsF-like"/>
    <property type="match status" value="1"/>
</dbReference>
<evidence type="ECO:0000256" key="5">
    <source>
        <dbReference type="ARBA" id="ARBA00022695"/>
    </source>
</evidence>
<dbReference type="EC" id="4.6.1.12" evidence="10"/>
<dbReference type="InterPro" id="IPR034683">
    <property type="entry name" value="IspD/TarI"/>
</dbReference>
<dbReference type="GO" id="GO:0019288">
    <property type="term" value="P:isopentenyl diphosphate biosynthetic process, methylerythritol 4-phosphate pathway"/>
    <property type="evidence" value="ECO:0007669"/>
    <property type="project" value="UniProtKB-UniRule"/>
</dbReference>
<dbReference type="GO" id="GO:0016114">
    <property type="term" value="P:terpenoid biosynthetic process"/>
    <property type="evidence" value="ECO:0007669"/>
    <property type="project" value="InterPro"/>
</dbReference>
<feature type="binding site" evidence="10">
    <location>
        <begin position="281"/>
        <end position="283"/>
    </location>
    <ligand>
        <name>4-CDP-2-C-methyl-D-erythritol 2-phosphate</name>
        <dbReference type="ChEBI" id="CHEBI:57919"/>
    </ligand>
</feature>
<feature type="binding site" evidence="10">
    <location>
        <position position="233"/>
    </location>
    <ligand>
        <name>a divalent metal cation</name>
        <dbReference type="ChEBI" id="CHEBI:60240"/>
    </ligand>
</feature>
<dbReference type="InterPro" id="IPR026596">
    <property type="entry name" value="IspD/F"/>
</dbReference>
<dbReference type="KEGG" id="shal:SHALO_2152"/>
<evidence type="ECO:0000256" key="6">
    <source>
        <dbReference type="ARBA" id="ARBA00022723"/>
    </source>
</evidence>
<feature type="binding site" evidence="10">
    <location>
        <begin position="259"/>
        <end position="260"/>
    </location>
    <ligand>
        <name>4-CDP-2-C-methyl-D-erythritol 2-phosphate</name>
        <dbReference type="ChEBI" id="CHEBI:57919"/>
    </ligand>
</feature>
<evidence type="ECO:0000256" key="8">
    <source>
        <dbReference type="ARBA" id="ARBA00023239"/>
    </source>
</evidence>
<dbReference type="UniPathway" id="UPA00056">
    <property type="reaction ID" value="UER00093"/>
</dbReference>
<dbReference type="InterPro" id="IPR001228">
    <property type="entry name" value="IspD"/>
</dbReference>
<dbReference type="SUPFAM" id="SSF53448">
    <property type="entry name" value="Nucleotide-diphospho-sugar transferases"/>
    <property type="match status" value="1"/>
</dbReference>
<dbReference type="NCBIfam" id="TIGR00453">
    <property type="entry name" value="ispD"/>
    <property type="match status" value="1"/>
</dbReference>
<dbReference type="GO" id="GO:0046872">
    <property type="term" value="F:metal ion binding"/>
    <property type="evidence" value="ECO:0007669"/>
    <property type="project" value="UniProtKB-KW"/>
</dbReference>
<dbReference type="InterPro" id="IPR029044">
    <property type="entry name" value="Nucleotide-diphossugar_trans"/>
</dbReference>
<proteinExistence type="inferred from homology"/>
<dbReference type="InterPro" id="IPR036571">
    <property type="entry name" value="MECDP_synthase_sf"/>
</dbReference>
<evidence type="ECO:0000313" key="13">
    <source>
        <dbReference type="Proteomes" id="UP000094609"/>
    </source>
</evidence>
<dbReference type="NCBIfam" id="TIGR00151">
    <property type="entry name" value="ispF"/>
    <property type="match status" value="1"/>
</dbReference>
<evidence type="ECO:0000259" key="11">
    <source>
        <dbReference type="Pfam" id="PF02542"/>
    </source>
</evidence>
<sequence>MYNIVTLQKKGQSLPDLTLVMLGAGSSTRFNQRVKKQWLRIDETPLWLFATQNLQQLSSFQHIIVTTSPDEHFYAQKFSDTITFVKGGETRQESLANALLHVKTTYVLVSDIARACIDQAMLERILDERAHADCVVPYLNVVDTVIYEEQTINRDQVKLIQTPQLSRTDMLKKALQTGTIYTDDSSAIKAMGGKVVYVLGNPEAKKLTCKEDSATISCLKAPSSNIFVGYGFDVHAYEEGKVMMLGGVEVHPTTGFKAHSDGDVAIHALIDALLGAAGAGDIGELFPDCDARYKNVDSKLLLKEVCTFLAKVGFEIVHCDVCVMAEFPRLSAFKDKMRFCLADIMELSPIHVNVKATTTEKLGFVGREEGVAVSATATLKYYDWTKV</sequence>
<feature type="site" description="Transition state stabilizer" evidence="10">
    <location>
        <position position="259"/>
    </location>
</feature>
<feature type="binding site" evidence="10">
    <location>
        <position position="367"/>
    </location>
    <ligand>
        <name>4-CDP-2-C-methyl-D-erythritol 2-phosphate</name>
        <dbReference type="ChEBI" id="CHEBI:57919"/>
    </ligand>
</feature>
<evidence type="ECO:0000256" key="4">
    <source>
        <dbReference type="ARBA" id="ARBA00022679"/>
    </source>
</evidence>
<dbReference type="EMBL" id="CP017111">
    <property type="protein sequence ID" value="AOO65914.1"/>
    <property type="molecule type" value="Genomic_DNA"/>
</dbReference>
<dbReference type="PROSITE" id="PS01350">
    <property type="entry name" value="ISPF"/>
    <property type="match status" value="1"/>
</dbReference>
<dbReference type="HAMAP" id="MF_00107">
    <property type="entry name" value="IspF"/>
    <property type="match status" value="1"/>
</dbReference>
<evidence type="ECO:0000256" key="3">
    <source>
        <dbReference type="ARBA" id="ARBA00004709"/>
    </source>
</evidence>
<dbReference type="CDD" id="cd00554">
    <property type="entry name" value="MECDP_synthase"/>
    <property type="match status" value="1"/>
</dbReference>
<organism evidence="12 13">
    <name type="scientific">Sulfurospirillum halorespirans DSM 13726</name>
    <dbReference type="NCBI Taxonomy" id="1193502"/>
    <lineage>
        <taxon>Bacteria</taxon>
        <taxon>Pseudomonadati</taxon>
        <taxon>Campylobacterota</taxon>
        <taxon>Epsilonproteobacteria</taxon>
        <taxon>Campylobacterales</taxon>
        <taxon>Sulfurospirillaceae</taxon>
        <taxon>Sulfurospirillum</taxon>
    </lineage>
</organism>
<feature type="binding site" evidence="10">
    <location>
        <position position="267"/>
    </location>
    <ligand>
        <name>a divalent metal cation</name>
        <dbReference type="ChEBI" id="CHEBI:60240"/>
    </ligand>
</feature>
<feature type="binding site" evidence="10">
    <location>
        <begin position="357"/>
        <end position="360"/>
    </location>
    <ligand>
        <name>4-CDP-2-C-methyl-D-erythritol 2-phosphate</name>
        <dbReference type="ChEBI" id="CHEBI:57919"/>
    </ligand>
</feature>
<evidence type="ECO:0000256" key="1">
    <source>
        <dbReference type="ARBA" id="ARBA00000200"/>
    </source>
</evidence>
<comment type="catalytic activity">
    <reaction evidence="1 10">
        <text>4-CDP-2-C-methyl-D-erythritol 2-phosphate = 2-C-methyl-D-erythritol 2,4-cyclic diphosphate + CMP</text>
        <dbReference type="Rhea" id="RHEA:23864"/>
        <dbReference type="ChEBI" id="CHEBI:57919"/>
        <dbReference type="ChEBI" id="CHEBI:58483"/>
        <dbReference type="ChEBI" id="CHEBI:60377"/>
        <dbReference type="EC" id="4.6.1.12"/>
    </reaction>
</comment>
<evidence type="ECO:0000313" key="12">
    <source>
        <dbReference type="EMBL" id="AOO65914.1"/>
    </source>
</evidence>
<dbReference type="GO" id="GO:0008685">
    <property type="term" value="F:2-C-methyl-D-erythritol 2,4-cyclodiphosphate synthase activity"/>
    <property type="evidence" value="ECO:0007669"/>
    <property type="project" value="UniProtKB-UniRule"/>
</dbReference>
<comment type="cofactor">
    <cofactor evidence="2 10">
        <name>a divalent metal cation</name>
        <dbReference type="ChEBI" id="CHEBI:60240"/>
    </cofactor>
</comment>
<keyword evidence="6 10" id="KW-0479">Metal-binding</keyword>
<feature type="site" description="Transition state stabilizer" evidence="10">
    <location>
        <position position="29"/>
    </location>
</feature>
<dbReference type="PANTHER" id="PTHR43181:SF1">
    <property type="entry name" value="2-C-METHYL-D-ERYTHRITOL 2,4-CYCLODIPHOSPHATE SYNTHASE, CHLOROPLASTIC"/>
    <property type="match status" value="1"/>
</dbReference>
<evidence type="ECO:0000256" key="10">
    <source>
        <dbReference type="HAMAP-Rule" id="MF_01520"/>
    </source>
</evidence>
<evidence type="ECO:0000256" key="2">
    <source>
        <dbReference type="ARBA" id="ARBA00001968"/>
    </source>
</evidence>
<comment type="function">
    <text evidence="10">Bifunctional enzyme that catalyzes the formation of 4-diphosphocytidyl-2-C-methyl-D-erythritol from CTP and 2-C-methyl-D-erythritol 4-phosphate (MEP) (IspD), and catalyzes the conversion of 4-diphosphocytidyl-2-C-methyl-D-erythritol 2-phosphate (CDP-ME2P) to 2-C-methyl-D-erythritol 2,4-cyclodiphosphate (ME-CPP) with a corresponding release of cytidine 5-monophosphate (CMP) (IspF).</text>
</comment>
<dbReference type="InterPro" id="IPR003526">
    <property type="entry name" value="MECDP_synthase"/>
</dbReference>
<dbReference type="AlphaFoldDB" id="A0A1D7TLX1"/>
<protein>
    <recommendedName>
        <fullName evidence="10">Bifunctional enzyme IspD/IspF</fullName>
    </recommendedName>
    <domain>
        <recommendedName>
            <fullName evidence="10">2-C-methyl-D-erythritol 4-phosphate cytidylyltransferase</fullName>
            <ecNumber evidence="10">2.7.7.60</ecNumber>
        </recommendedName>
        <alternativeName>
            <fullName evidence="10">4-diphosphocytidyl-2C-methyl-D-erythritol synthase</fullName>
        </alternativeName>
        <alternativeName>
            <fullName evidence="10">MEP cytidylyltransferase</fullName>
            <shortName evidence="10">MCT</shortName>
        </alternativeName>
    </domain>
    <domain>
        <recommendedName>
            <fullName evidence="10">2-C-methyl-D-erythritol 2,4-cyclodiphosphate synthase</fullName>
            <shortName evidence="10">MECDP-synthase</shortName>
            <shortName evidence="10">MECPP-synthase</shortName>
            <shortName evidence="10">MECPS</shortName>
            <ecNumber evidence="10">4.6.1.12</ecNumber>
        </recommendedName>
    </domain>
</protein>
<keyword evidence="8 10" id="KW-0456">Lyase</keyword>
<dbReference type="NCBIfam" id="NF006899">
    <property type="entry name" value="PRK09382.1"/>
    <property type="match status" value="1"/>
</dbReference>
<dbReference type="PATRIC" id="fig|1193502.14.peg.2181"/>
<dbReference type="Proteomes" id="UP000094609">
    <property type="component" value="Chromosome"/>
</dbReference>
<comment type="caution">
    <text evidence="10">Lacks conserved residue(s) required for the propagation of feature annotation.</text>
</comment>
<keyword evidence="5 10" id="KW-0548">Nucleotidyltransferase</keyword>
<comment type="similarity">
    <text evidence="10">In the C-terminal section; belongs to the IspF family.</text>
</comment>
<keyword evidence="13" id="KW-1185">Reference proteome</keyword>
<dbReference type="HAMAP" id="MF_01520">
    <property type="entry name" value="IspDF"/>
    <property type="match status" value="1"/>
</dbReference>
<comment type="similarity">
    <text evidence="10">In the N-terminal section; belongs to the IspD/TarI cytidylyltransferase family. IspD subfamily.</text>
</comment>
<feature type="region of interest" description="2-C-methyl-D-erythritol 2,4-cyclodiphosphate synthase" evidence="10">
    <location>
        <begin position="227"/>
        <end position="387"/>
    </location>
</feature>
<keyword evidence="9 10" id="KW-0511">Multifunctional enzyme</keyword>
<feature type="binding site" evidence="10">
    <location>
        <position position="364"/>
    </location>
    <ligand>
        <name>4-CDP-2-C-methyl-D-erythritol 2-phosphate</name>
        <dbReference type="ChEBI" id="CHEBI:57919"/>
    </ligand>
</feature>
<dbReference type="PANTHER" id="PTHR43181">
    <property type="entry name" value="2-C-METHYL-D-ERYTHRITOL 2,4-CYCLODIPHOSPHATE SYNTHASE, CHLOROPLASTIC"/>
    <property type="match status" value="1"/>
</dbReference>
<reference evidence="13" key="1">
    <citation type="submission" date="2016-08" db="EMBL/GenBank/DDBJ databases">
        <title>Complete genome sequence of the organohalide-respiring Epsilonproteobacterium Sulfurospirillum halorespirans.</title>
        <authorList>
            <person name="Goris T."/>
            <person name="Zimmermann J."/>
            <person name="Schenz B."/>
            <person name="Lemos M."/>
            <person name="Hackermueller J."/>
            <person name="Diekert G."/>
        </authorList>
    </citation>
    <scope>NUCLEOTIDE SEQUENCE [LARGE SCALE GENOMIC DNA]</scope>
    <source>
        <strain>DSM 13726</strain>
        <strain evidence="13">PCE-M2</strain>
    </source>
</reference>
<accession>A0A1D7TLX1</accession>
<keyword evidence="4 10" id="KW-0808">Transferase</keyword>
<evidence type="ECO:0000256" key="9">
    <source>
        <dbReference type="ARBA" id="ARBA00023268"/>
    </source>
</evidence>
<feature type="domain" description="2-C-methyl-D-erythritol 2,4-cyclodiphosphate synthase" evidence="11">
    <location>
        <begin position="227"/>
        <end position="379"/>
    </location>
</feature>
<feature type="region of interest" description="2-C-methyl-D-erythritol 4-phosphate cytidylyltransferase" evidence="10">
    <location>
        <begin position="1"/>
        <end position="226"/>
    </location>
</feature>
<feature type="site" description="Transition state stabilizer" evidence="10">
    <location>
        <position position="358"/>
    </location>
</feature>
<evidence type="ECO:0000256" key="7">
    <source>
        <dbReference type="ARBA" id="ARBA00023229"/>
    </source>
</evidence>
<feature type="binding site" evidence="10">
    <location>
        <begin position="233"/>
        <end position="235"/>
    </location>
    <ligand>
        <name>4-CDP-2-C-methyl-D-erythritol 2-phosphate</name>
        <dbReference type="ChEBI" id="CHEBI:57919"/>
    </ligand>
</feature>
<name>A0A1D7TLX1_9BACT</name>
<dbReference type="Gene3D" id="3.90.550.10">
    <property type="entry name" value="Spore Coat Polysaccharide Biosynthesis Protein SpsA, Chain A"/>
    <property type="match status" value="1"/>
</dbReference>
<dbReference type="CDD" id="cd02516">
    <property type="entry name" value="CDP-ME_synthetase"/>
    <property type="match status" value="1"/>
</dbReference>
<keyword evidence="7 10" id="KW-0414">Isoprene biosynthesis</keyword>
<dbReference type="Gene3D" id="3.30.1330.50">
    <property type="entry name" value="2-C-methyl-D-erythritol 2,4-cyclodiphosphate synthase"/>
    <property type="match status" value="1"/>
</dbReference>